<keyword evidence="2" id="KW-1185">Reference proteome</keyword>
<evidence type="ECO:0000313" key="1">
    <source>
        <dbReference type="EMBL" id="EDW10313.1"/>
    </source>
</evidence>
<dbReference type="InParanoid" id="B4KQH3"/>
<dbReference type="EMBL" id="CH933808">
    <property type="protein sequence ID" value="EDW10313.1"/>
    <property type="molecule type" value="Genomic_DNA"/>
</dbReference>
<accession>B4KQH3</accession>
<proteinExistence type="predicted"/>
<dbReference type="GO" id="GO:0019902">
    <property type="term" value="F:phosphatase binding"/>
    <property type="evidence" value="ECO:0007669"/>
    <property type="project" value="InterPro"/>
</dbReference>
<dbReference type="PANTHER" id="PTHR21055">
    <property type="entry name" value="PROTEIN PHOSPHATASE 1 REGULATORY SUBUNIT 36"/>
    <property type="match status" value="1"/>
</dbReference>
<gene>
    <name evidence="1" type="primary">Dmoj\GI21013</name>
    <name evidence="1" type="ORF">Dmoj_GI21013</name>
</gene>
<dbReference type="KEGG" id="dmo:Dmoj_GI21013"/>
<dbReference type="AlphaFoldDB" id="B4KQH3"/>
<organism evidence="1 2">
    <name type="scientific">Drosophila mojavensis</name>
    <name type="common">Fruit fly</name>
    <dbReference type="NCBI Taxonomy" id="7230"/>
    <lineage>
        <taxon>Eukaryota</taxon>
        <taxon>Metazoa</taxon>
        <taxon>Ecdysozoa</taxon>
        <taxon>Arthropoda</taxon>
        <taxon>Hexapoda</taxon>
        <taxon>Insecta</taxon>
        <taxon>Pterygota</taxon>
        <taxon>Neoptera</taxon>
        <taxon>Endopterygota</taxon>
        <taxon>Diptera</taxon>
        <taxon>Brachycera</taxon>
        <taxon>Muscomorpha</taxon>
        <taxon>Ephydroidea</taxon>
        <taxon>Drosophilidae</taxon>
        <taxon>Drosophila</taxon>
    </lineage>
</organism>
<dbReference type="InterPro" id="IPR026142">
    <property type="entry name" value="Pro_pase_1_reg_su_36"/>
</dbReference>
<reference evidence="1 2" key="1">
    <citation type="journal article" date="2007" name="Nature">
        <title>Evolution of genes and genomes on the Drosophila phylogeny.</title>
        <authorList>
            <consortium name="Drosophila 12 Genomes Consortium"/>
            <person name="Clark A.G."/>
            <person name="Eisen M.B."/>
            <person name="Smith D.R."/>
            <person name="Bergman C.M."/>
            <person name="Oliver B."/>
            <person name="Markow T.A."/>
            <person name="Kaufman T.C."/>
            <person name="Kellis M."/>
            <person name="Gelbart W."/>
            <person name="Iyer V.N."/>
            <person name="Pollard D.A."/>
            <person name="Sackton T.B."/>
            <person name="Larracuente A.M."/>
            <person name="Singh N.D."/>
            <person name="Abad J.P."/>
            <person name="Abt D.N."/>
            <person name="Adryan B."/>
            <person name="Aguade M."/>
            <person name="Akashi H."/>
            <person name="Anderson W.W."/>
            <person name="Aquadro C.F."/>
            <person name="Ardell D.H."/>
            <person name="Arguello R."/>
            <person name="Artieri C.G."/>
            <person name="Barbash D.A."/>
            <person name="Barker D."/>
            <person name="Barsanti P."/>
            <person name="Batterham P."/>
            <person name="Batzoglou S."/>
            <person name="Begun D."/>
            <person name="Bhutkar A."/>
            <person name="Blanco E."/>
            <person name="Bosak S.A."/>
            <person name="Bradley R.K."/>
            <person name="Brand A.D."/>
            <person name="Brent M.R."/>
            <person name="Brooks A.N."/>
            <person name="Brown R.H."/>
            <person name="Butlin R.K."/>
            <person name="Caggese C."/>
            <person name="Calvi B.R."/>
            <person name="Bernardo de Carvalho A."/>
            <person name="Caspi A."/>
            <person name="Castrezana S."/>
            <person name="Celniker S.E."/>
            <person name="Chang J.L."/>
            <person name="Chapple C."/>
            <person name="Chatterji S."/>
            <person name="Chinwalla A."/>
            <person name="Civetta A."/>
            <person name="Clifton S.W."/>
            <person name="Comeron J.M."/>
            <person name="Costello J.C."/>
            <person name="Coyne J.A."/>
            <person name="Daub J."/>
            <person name="David R.G."/>
            <person name="Delcher A.L."/>
            <person name="Delehaunty K."/>
            <person name="Do C.B."/>
            <person name="Ebling H."/>
            <person name="Edwards K."/>
            <person name="Eickbush T."/>
            <person name="Evans J.D."/>
            <person name="Filipski A."/>
            <person name="Findeiss S."/>
            <person name="Freyhult E."/>
            <person name="Fulton L."/>
            <person name="Fulton R."/>
            <person name="Garcia A.C."/>
            <person name="Gardiner A."/>
            <person name="Garfield D.A."/>
            <person name="Garvin B.E."/>
            <person name="Gibson G."/>
            <person name="Gilbert D."/>
            <person name="Gnerre S."/>
            <person name="Godfrey J."/>
            <person name="Good R."/>
            <person name="Gotea V."/>
            <person name="Gravely B."/>
            <person name="Greenberg A.J."/>
            <person name="Griffiths-Jones S."/>
            <person name="Gross S."/>
            <person name="Guigo R."/>
            <person name="Gustafson E.A."/>
            <person name="Haerty W."/>
            <person name="Hahn M.W."/>
            <person name="Halligan D.L."/>
            <person name="Halpern A.L."/>
            <person name="Halter G.M."/>
            <person name="Han M.V."/>
            <person name="Heger A."/>
            <person name="Hillier L."/>
            <person name="Hinrichs A.S."/>
            <person name="Holmes I."/>
            <person name="Hoskins R.A."/>
            <person name="Hubisz M.J."/>
            <person name="Hultmark D."/>
            <person name="Huntley M.A."/>
            <person name="Jaffe D.B."/>
            <person name="Jagadeeshan S."/>
            <person name="Jeck W.R."/>
            <person name="Johnson J."/>
            <person name="Jones C.D."/>
            <person name="Jordan W.C."/>
            <person name="Karpen G.H."/>
            <person name="Kataoka E."/>
            <person name="Keightley P.D."/>
            <person name="Kheradpour P."/>
            <person name="Kirkness E.F."/>
            <person name="Koerich L.B."/>
            <person name="Kristiansen K."/>
            <person name="Kudrna D."/>
            <person name="Kulathinal R.J."/>
            <person name="Kumar S."/>
            <person name="Kwok R."/>
            <person name="Lander E."/>
            <person name="Langley C.H."/>
            <person name="Lapoint R."/>
            <person name="Lazzaro B.P."/>
            <person name="Lee S.J."/>
            <person name="Levesque L."/>
            <person name="Li R."/>
            <person name="Lin C.F."/>
            <person name="Lin M.F."/>
            <person name="Lindblad-Toh K."/>
            <person name="Llopart A."/>
            <person name="Long M."/>
            <person name="Low L."/>
            <person name="Lozovsky E."/>
            <person name="Lu J."/>
            <person name="Luo M."/>
            <person name="Machado C.A."/>
            <person name="Makalowski W."/>
            <person name="Marzo M."/>
            <person name="Matsuda M."/>
            <person name="Matzkin L."/>
            <person name="McAllister B."/>
            <person name="McBride C.S."/>
            <person name="McKernan B."/>
            <person name="McKernan K."/>
            <person name="Mendez-Lago M."/>
            <person name="Minx P."/>
            <person name="Mollenhauer M.U."/>
            <person name="Montooth K."/>
            <person name="Mount S.M."/>
            <person name="Mu X."/>
            <person name="Myers E."/>
            <person name="Negre B."/>
            <person name="Newfeld S."/>
            <person name="Nielsen R."/>
            <person name="Noor M.A."/>
            <person name="O'Grady P."/>
            <person name="Pachter L."/>
            <person name="Papaceit M."/>
            <person name="Parisi M.J."/>
            <person name="Parisi M."/>
            <person name="Parts L."/>
            <person name="Pedersen J.S."/>
            <person name="Pesole G."/>
            <person name="Phillippy A.M."/>
            <person name="Ponting C.P."/>
            <person name="Pop M."/>
            <person name="Porcelli D."/>
            <person name="Powell J.R."/>
            <person name="Prohaska S."/>
            <person name="Pruitt K."/>
            <person name="Puig M."/>
            <person name="Quesneville H."/>
            <person name="Ram K.R."/>
            <person name="Rand D."/>
            <person name="Rasmussen M.D."/>
            <person name="Reed L.K."/>
            <person name="Reenan R."/>
            <person name="Reily A."/>
            <person name="Remington K.A."/>
            <person name="Rieger T.T."/>
            <person name="Ritchie M.G."/>
            <person name="Robin C."/>
            <person name="Rogers Y.H."/>
            <person name="Rohde C."/>
            <person name="Rozas J."/>
            <person name="Rubenfield M.J."/>
            <person name="Ruiz A."/>
            <person name="Russo S."/>
            <person name="Salzberg S.L."/>
            <person name="Sanchez-Gracia A."/>
            <person name="Saranga D.J."/>
            <person name="Sato H."/>
            <person name="Schaeffer S.W."/>
            <person name="Schatz M.C."/>
            <person name="Schlenke T."/>
            <person name="Schwartz R."/>
            <person name="Segarra C."/>
            <person name="Singh R.S."/>
            <person name="Sirot L."/>
            <person name="Sirota M."/>
            <person name="Sisneros N.B."/>
            <person name="Smith C.D."/>
            <person name="Smith T.F."/>
            <person name="Spieth J."/>
            <person name="Stage D.E."/>
            <person name="Stark A."/>
            <person name="Stephan W."/>
            <person name="Strausberg R.L."/>
            <person name="Strempel S."/>
            <person name="Sturgill D."/>
            <person name="Sutton G."/>
            <person name="Sutton G.G."/>
            <person name="Tao W."/>
            <person name="Teichmann S."/>
            <person name="Tobari Y.N."/>
            <person name="Tomimura Y."/>
            <person name="Tsolas J.M."/>
            <person name="Valente V.L."/>
            <person name="Venter E."/>
            <person name="Venter J.C."/>
            <person name="Vicario S."/>
            <person name="Vieira F.G."/>
            <person name="Vilella A.J."/>
            <person name="Villasante A."/>
            <person name="Walenz B."/>
            <person name="Wang J."/>
            <person name="Wasserman M."/>
            <person name="Watts T."/>
            <person name="Wilson D."/>
            <person name="Wilson R.K."/>
            <person name="Wing R.A."/>
            <person name="Wolfner M.F."/>
            <person name="Wong A."/>
            <person name="Wong G.K."/>
            <person name="Wu C.I."/>
            <person name="Wu G."/>
            <person name="Yamamoto D."/>
            <person name="Yang H.P."/>
            <person name="Yang S.P."/>
            <person name="Yorke J.A."/>
            <person name="Yoshida K."/>
            <person name="Zdobnov E."/>
            <person name="Zhang P."/>
            <person name="Zhang Y."/>
            <person name="Zimin A.V."/>
            <person name="Baldwin J."/>
            <person name="Abdouelleil A."/>
            <person name="Abdulkadir J."/>
            <person name="Abebe A."/>
            <person name="Abera B."/>
            <person name="Abreu J."/>
            <person name="Acer S.C."/>
            <person name="Aftuck L."/>
            <person name="Alexander A."/>
            <person name="An P."/>
            <person name="Anderson E."/>
            <person name="Anderson S."/>
            <person name="Arachi H."/>
            <person name="Azer M."/>
            <person name="Bachantsang P."/>
            <person name="Barry A."/>
            <person name="Bayul T."/>
            <person name="Berlin A."/>
            <person name="Bessette D."/>
            <person name="Bloom T."/>
            <person name="Blye J."/>
            <person name="Boguslavskiy L."/>
            <person name="Bonnet C."/>
            <person name="Boukhgalter B."/>
            <person name="Bourzgui I."/>
            <person name="Brown A."/>
            <person name="Cahill P."/>
            <person name="Channer S."/>
            <person name="Cheshatsang Y."/>
            <person name="Chuda L."/>
            <person name="Citroen M."/>
            <person name="Collymore A."/>
            <person name="Cooke P."/>
            <person name="Costello M."/>
            <person name="D'Aco K."/>
            <person name="Daza R."/>
            <person name="De Haan G."/>
            <person name="DeGray S."/>
            <person name="DeMaso C."/>
            <person name="Dhargay N."/>
            <person name="Dooley K."/>
            <person name="Dooley E."/>
            <person name="Doricent M."/>
            <person name="Dorje P."/>
            <person name="Dorjee K."/>
            <person name="Dupes A."/>
            <person name="Elong R."/>
            <person name="Falk J."/>
            <person name="Farina A."/>
            <person name="Faro S."/>
            <person name="Ferguson D."/>
            <person name="Fisher S."/>
            <person name="Foley C.D."/>
            <person name="Franke A."/>
            <person name="Friedrich D."/>
            <person name="Gadbois L."/>
            <person name="Gearin G."/>
            <person name="Gearin C.R."/>
            <person name="Giannoukos G."/>
            <person name="Goode T."/>
            <person name="Graham J."/>
            <person name="Grandbois E."/>
            <person name="Grewal S."/>
            <person name="Gyaltsen K."/>
            <person name="Hafez N."/>
            <person name="Hagos B."/>
            <person name="Hall J."/>
            <person name="Henson C."/>
            <person name="Hollinger A."/>
            <person name="Honan T."/>
            <person name="Huard M.D."/>
            <person name="Hughes L."/>
            <person name="Hurhula B."/>
            <person name="Husby M.E."/>
            <person name="Kamat A."/>
            <person name="Kanga B."/>
            <person name="Kashin S."/>
            <person name="Khazanovich D."/>
            <person name="Kisner P."/>
            <person name="Lance K."/>
            <person name="Lara M."/>
            <person name="Lee W."/>
            <person name="Lennon N."/>
            <person name="Letendre F."/>
            <person name="LeVine R."/>
            <person name="Lipovsky A."/>
            <person name="Liu X."/>
            <person name="Liu J."/>
            <person name="Liu S."/>
            <person name="Lokyitsang T."/>
            <person name="Lokyitsang Y."/>
            <person name="Lubonja R."/>
            <person name="Lui A."/>
            <person name="MacDonald P."/>
            <person name="Magnisalis V."/>
            <person name="Maru K."/>
            <person name="Matthews C."/>
            <person name="McCusker W."/>
            <person name="McDonough S."/>
            <person name="Mehta T."/>
            <person name="Meldrim J."/>
            <person name="Meneus L."/>
            <person name="Mihai O."/>
            <person name="Mihalev A."/>
            <person name="Mihova T."/>
            <person name="Mittelman R."/>
            <person name="Mlenga V."/>
            <person name="Montmayeur A."/>
            <person name="Mulrain L."/>
            <person name="Navidi A."/>
            <person name="Naylor J."/>
            <person name="Negash T."/>
            <person name="Nguyen T."/>
            <person name="Nguyen N."/>
            <person name="Nicol R."/>
            <person name="Norbu C."/>
            <person name="Norbu N."/>
            <person name="Novod N."/>
            <person name="O'Neill B."/>
            <person name="Osman S."/>
            <person name="Markiewicz E."/>
            <person name="Oyono O.L."/>
            <person name="Patti C."/>
            <person name="Phunkhang P."/>
            <person name="Pierre F."/>
            <person name="Priest M."/>
            <person name="Raghuraman S."/>
            <person name="Rege F."/>
            <person name="Reyes R."/>
            <person name="Rise C."/>
            <person name="Rogov P."/>
            <person name="Ross K."/>
            <person name="Ryan E."/>
            <person name="Settipalli S."/>
            <person name="Shea T."/>
            <person name="Sherpa N."/>
            <person name="Shi L."/>
            <person name="Shih D."/>
            <person name="Sparrow T."/>
            <person name="Spaulding J."/>
            <person name="Stalker J."/>
            <person name="Stange-Thomann N."/>
            <person name="Stavropoulos S."/>
            <person name="Stone C."/>
            <person name="Strader C."/>
            <person name="Tesfaye S."/>
            <person name="Thomson T."/>
            <person name="Thoulutsang Y."/>
            <person name="Thoulutsang D."/>
            <person name="Topham K."/>
            <person name="Topping I."/>
            <person name="Tsamla T."/>
            <person name="Vassiliev H."/>
            <person name="Vo A."/>
            <person name="Wangchuk T."/>
            <person name="Wangdi T."/>
            <person name="Weiand M."/>
            <person name="Wilkinson J."/>
            <person name="Wilson A."/>
            <person name="Yadav S."/>
            <person name="Young G."/>
            <person name="Yu Q."/>
            <person name="Zembek L."/>
            <person name="Zhong D."/>
            <person name="Zimmer A."/>
            <person name="Zwirko Z."/>
            <person name="Jaffe D.B."/>
            <person name="Alvarez P."/>
            <person name="Brockman W."/>
            <person name="Butler J."/>
            <person name="Chin C."/>
            <person name="Gnerre S."/>
            <person name="Grabherr M."/>
            <person name="Kleber M."/>
            <person name="Mauceli E."/>
            <person name="MacCallum I."/>
        </authorList>
    </citation>
    <scope>NUCLEOTIDE SEQUENCE [LARGE SCALE GENOMIC DNA]</scope>
    <source>
        <strain evidence="2">Tucson 15081-1352.22</strain>
    </source>
</reference>
<dbReference type="eggNOG" id="ENOG502RZTP">
    <property type="taxonomic scope" value="Eukaryota"/>
</dbReference>
<dbReference type="SMR" id="B4KQH3"/>
<protein>
    <submittedName>
        <fullName evidence="1">Uncharacterized protein</fullName>
    </submittedName>
</protein>
<dbReference type="PhylomeDB" id="B4KQH3"/>
<dbReference type="HOGENOM" id="CLU_558103_0_0_1"/>
<dbReference type="Pfam" id="PF14895">
    <property type="entry name" value="PPPI_inhib"/>
    <property type="match status" value="1"/>
</dbReference>
<sequence length="453" mass="54483">MNRIHIDRSLPTYRVGKWKWNERKEKLKFLHYTDLEGQPTRFIYTNGYKFIRTINQDEESVLREQFVRSDNSFDADTVIIDDVRNLVLFLMPKEFLNMQFLEFMHHPIVHRLLHGLIIYFEYFLRFVELILIQRDELSDTYQQIKSHNSTKIKRIWSKYLSQYRILVARDYTELITGDGDLHQFYHLRSKLNISATKTDGILYDQFLAVATQIVWITLHRRAYYVIEMEINRLFRSEHFYTKRPEYPRFTPAERSLLYGRYNKIVNYRNQTSPLMQEMQNISTADVPIVLIGRRKYPGTDPRMLELELEYIVPGSQLRLIDVQHGILGHPKAVYDTLLRLNWAALRQSTHAWITSKQPYLRIPNIENIEEHKSSEELKYRYNIFFQHEPTNHETLDKWLKREKILEYYNKHETVKSVYDEAKTRLAFEEERSPVDKIVSSYLGIISKLRLNKS</sequence>
<dbReference type="OMA" id="RIKWILR"/>
<dbReference type="Proteomes" id="UP000009192">
    <property type="component" value="Unassembled WGS sequence"/>
</dbReference>
<evidence type="ECO:0000313" key="2">
    <source>
        <dbReference type="Proteomes" id="UP000009192"/>
    </source>
</evidence>
<dbReference type="PANTHER" id="PTHR21055:SF3">
    <property type="entry name" value="PROTEIN PHOSPHATASE 1 REGULATORY SUBUNIT 36"/>
    <property type="match status" value="1"/>
</dbReference>
<dbReference type="OrthoDB" id="6724830at2759"/>
<name>B4KQH3_DROMO</name>